<gene>
    <name evidence="7" type="primary">opuBA_1</name>
    <name evidence="7" type="ORF">M132T_11290</name>
</gene>
<dbReference type="RefSeq" id="WP_091761615.1">
    <property type="nucleotide sequence ID" value="NZ_BJVX01000013.1"/>
</dbReference>
<sequence length="255" mass="28973">MSNSAINFKHIQKTFGAETIIENLSFEVEAGEFITILGSSGSGKTTTLKMVNRLVEPDSGVIEINGQNIEQINLIELRRKIGYVVQQIGLFPHLTVEKNIATVPELLGWDKTKTQSRVKELMELVKLPYEEYSDRHPNQLSGGQQQRIGVARALAANPQIMLLDEPFGAVDAITRKELQKQIKLIHQELNGKTFLFVTHDINEAFYLGDKVMIMDKGKISQYDTPKNIIKNPETEFVKDLLDTIYEEESLWRMLK</sequence>
<keyword evidence="4 7" id="KW-0067">ATP-binding</keyword>
<dbReference type="GeneID" id="96911775"/>
<dbReference type="EMBL" id="BKBI01000007">
    <property type="protein sequence ID" value="GEQ35621.1"/>
    <property type="molecule type" value="Genomic_DNA"/>
</dbReference>
<evidence type="ECO:0000259" key="6">
    <source>
        <dbReference type="PROSITE" id="PS50893"/>
    </source>
</evidence>
<evidence type="ECO:0000256" key="4">
    <source>
        <dbReference type="ARBA" id="ARBA00022840"/>
    </source>
</evidence>
<dbReference type="AlphaFoldDB" id="A0AAV3W8W5"/>
<proteinExistence type="inferred from homology"/>
<dbReference type="GO" id="GO:0016887">
    <property type="term" value="F:ATP hydrolysis activity"/>
    <property type="evidence" value="ECO:0007669"/>
    <property type="project" value="InterPro"/>
</dbReference>
<keyword evidence="2" id="KW-0813">Transport</keyword>
<evidence type="ECO:0000256" key="1">
    <source>
        <dbReference type="ARBA" id="ARBA00005417"/>
    </source>
</evidence>
<dbReference type="Gene3D" id="3.40.50.300">
    <property type="entry name" value="P-loop containing nucleotide triphosphate hydrolases"/>
    <property type="match status" value="1"/>
</dbReference>
<dbReference type="EC" id="7.6.2.9" evidence="5"/>
<evidence type="ECO:0000256" key="5">
    <source>
        <dbReference type="ARBA" id="ARBA00066388"/>
    </source>
</evidence>
<feature type="domain" description="ABC transporter" evidence="6">
    <location>
        <begin position="6"/>
        <end position="241"/>
    </location>
</feature>
<dbReference type="InterPro" id="IPR027417">
    <property type="entry name" value="P-loop_NTPase"/>
</dbReference>
<name>A0AAV3W8W5_9LACT</name>
<dbReference type="SMART" id="SM00382">
    <property type="entry name" value="AAA"/>
    <property type="match status" value="1"/>
</dbReference>
<evidence type="ECO:0000256" key="2">
    <source>
        <dbReference type="ARBA" id="ARBA00022448"/>
    </source>
</evidence>
<dbReference type="PROSITE" id="PS00211">
    <property type="entry name" value="ABC_TRANSPORTER_1"/>
    <property type="match status" value="1"/>
</dbReference>
<dbReference type="InterPro" id="IPR003439">
    <property type="entry name" value="ABC_transporter-like_ATP-bd"/>
</dbReference>
<organism evidence="7 8">
    <name type="scientific">Marinilactibacillus psychrotolerans</name>
    <dbReference type="NCBI Taxonomy" id="191770"/>
    <lineage>
        <taxon>Bacteria</taxon>
        <taxon>Bacillati</taxon>
        <taxon>Bacillota</taxon>
        <taxon>Bacilli</taxon>
        <taxon>Lactobacillales</taxon>
        <taxon>Carnobacteriaceae</taxon>
        <taxon>Marinilactibacillus</taxon>
    </lineage>
</organism>
<dbReference type="Pfam" id="PF00005">
    <property type="entry name" value="ABC_tran"/>
    <property type="match status" value="1"/>
</dbReference>
<dbReference type="InterPro" id="IPR003593">
    <property type="entry name" value="AAA+_ATPase"/>
</dbReference>
<comment type="similarity">
    <text evidence="1">Belongs to the ABC transporter superfamily.</text>
</comment>
<reference evidence="7" key="1">
    <citation type="submission" date="2019-08" db="EMBL/GenBank/DDBJ databases">
        <title>Marinilactibacillus psychrotolerans M13-2T whole genome sequencing project.</title>
        <authorList>
            <person name="Ishikawa M."/>
            <person name="Suzuki T."/>
            <person name="Matsutani M."/>
        </authorList>
    </citation>
    <scope>NUCLEOTIDE SEQUENCE</scope>
    <source>
        <strain evidence="7">M13-2T</strain>
    </source>
</reference>
<dbReference type="PANTHER" id="PTHR43117">
    <property type="entry name" value="OSMOPROTECTANT IMPORT ATP-BINDING PROTEIN OSMV"/>
    <property type="match status" value="1"/>
</dbReference>
<dbReference type="GO" id="GO:0015418">
    <property type="term" value="F:ABC-type quaternary ammonium compound transporting activity"/>
    <property type="evidence" value="ECO:0007669"/>
    <property type="project" value="UniProtKB-EC"/>
</dbReference>
<protein>
    <recommendedName>
        <fullName evidence="5">ABC-type quaternary amine transporter</fullName>
        <ecNumber evidence="5">7.6.2.9</ecNumber>
    </recommendedName>
</protein>
<dbReference type="Proteomes" id="UP000887127">
    <property type="component" value="Unassembled WGS sequence"/>
</dbReference>
<dbReference type="PANTHER" id="PTHR43117:SF4">
    <property type="entry name" value="OSMOPROTECTANT IMPORT ATP-BINDING PROTEIN OSMV"/>
    <property type="match status" value="1"/>
</dbReference>
<dbReference type="PROSITE" id="PS50893">
    <property type="entry name" value="ABC_TRANSPORTER_2"/>
    <property type="match status" value="1"/>
</dbReference>
<comment type="caution">
    <text evidence="7">The sequence shown here is derived from an EMBL/GenBank/DDBJ whole genome shotgun (WGS) entry which is preliminary data.</text>
</comment>
<evidence type="ECO:0000256" key="3">
    <source>
        <dbReference type="ARBA" id="ARBA00022741"/>
    </source>
</evidence>
<dbReference type="SUPFAM" id="SSF52540">
    <property type="entry name" value="P-loop containing nucleoside triphosphate hydrolases"/>
    <property type="match status" value="1"/>
</dbReference>
<keyword evidence="3" id="KW-0547">Nucleotide-binding</keyword>
<evidence type="ECO:0000313" key="8">
    <source>
        <dbReference type="Proteomes" id="UP000887127"/>
    </source>
</evidence>
<dbReference type="GO" id="GO:0005524">
    <property type="term" value="F:ATP binding"/>
    <property type="evidence" value="ECO:0007669"/>
    <property type="project" value="UniProtKB-KW"/>
</dbReference>
<dbReference type="InterPro" id="IPR017871">
    <property type="entry name" value="ABC_transporter-like_CS"/>
</dbReference>
<dbReference type="FunFam" id="3.40.50.300:FF:000425">
    <property type="entry name" value="Probable ABC transporter, ATP-binding subunit"/>
    <property type="match status" value="1"/>
</dbReference>
<evidence type="ECO:0000313" key="7">
    <source>
        <dbReference type="EMBL" id="GEQ35621.1"/>
    </source>
</evidence>
<accession>A0AAV3W8W5</accession>